<dbReference type="AlphaFoldDB" id="A0A409WX12"/>
<dbReference type="OrthoDB" id="3051274at2759"/>
<protein>
    <submittedName>
        <fullName evidence="2">Uncharacterized protein</fullName>
    </submittedName>
</protein>
<accession>A0A409WX12</accession>
<keyword evidence="3" id="KW-1185">Reference proteome</keyword>
<organism evidence="2 3">
    <name type="scientific">Psilocybe cyanescens</name>
    <dbReference type="NCBI Taxonomy" id="93625"/>
    <lineage>
        <taxon>Eukaryota</taxon>
        <taxon>Fungi</taxon>
        <taxon>Dikarya</taxon>
        <taxon>Basidiomycota</taxon>
        <taxon>Agaricomycotina</taxon>
        <taxon>Agaricomycetes</taxon>
        <taxon>Agaricomycetidae</taxon>
        <taxon>Agaricales</taxon>
        <taxon>Agaricineae</taxon>
        <taxon>Strophariaceae</taxon>
        <taxon>Psilocybe</taxon>
    </lineage>
</organism>
<feature type="compositionally biased region" description="Acidic residues" evidence="1">
    <location>
        <begin position="24"/>
        <end position="43"/>
    </location>
</feature>
<evidence type="ECO:0000313" key="3">
    <source>
        <dbReference type="Proteomes" id="UP000283269"/>
    </source>
</evidence>
<sequence>MPEPLEPRRIGIIQPIKPPSLSAEDIENYDMDIDSDNEDEDNVSESNIERGPDPFERSSGFIQLPTDILPSHILADVFHEIDKVCRTISKKYTLSRKFATAFSDTLLVPDEDDKNAVSEILEKKKTSLIKCDPNHLLGYGSVLGAIFQKKAYLS</sequence>
<dbReference type="InParanoid" id="A0A409WX12"/>
<comment type="caution">
    <text evidence="2">The sequence shown here is derived from an EMBL/GenBank/DDBJ whole genome shotgun (WGS) entry which is preliminary data.</text>
</comment>
<evidence type="ECO:0000256" key="1">
    <source>
        <dbReference type="SAM" id="MobiDB-lite"/>
    </source>
</evidence>
<gene>
    <name evidence="2" type="ORF">CVT25_005222</name>
</gene>
<feature type="compositionally biased region" description="Basic and acidic residues" evidence="1">
    <location>
        <begin position="47"/>
        <end position="56"/>
    </location>
</feature>
<reference evidence="2 3" key="1">
    <citation type="journal article" date="2018" name="Evol. Lett.">
        <title>Horizontal gene cluster transfer increased hallucinogenic mushroom diversity.</title>
        <authorList>
            <person name="Reynolds H.T."/>
            <person name="Vijayakumar V."/>
            <person name="Gluck-Thaler E."/>
            <person name="Korotkin H.B."/>
            <person name="Matheny P.B."/>
            <person name="Slot J.C."/>
        </authorList>
    </citation>
    <scope>NUCLEOTIDE SEQUENCE [LARGE SCALE GENOMIC DNA]</scope>
    <source>
        <strain evidence="2 3">2631</strain>
    </source>
</reference>
<evidence type="ECO:0000313" key="2">
    <source>
        <dbReference type="EMBL" id="PPQ83063.1"/>
    </source>
</evidence>
<dbReference type="EMBL" id="NHYD01003054">
    <property type="protein sequence ID" value="PPQ83063.1"/>
    <property type="molecule type" value="Genomic_DNA"/>
</dbReference>
<dbReference type="Proteomes" id="UP000283269">
    <property type="component" value="Unassembled WGS sequence"/>
</dbReference>
<feature type="region of interest" description="Disordered" evidence="1">
    <location>
        <begin position="1"/>
        <end position="56"/>
    </location>
</feature>
<name>A0A409WX12_PSICY</name>
<proteinExistence type="predicted"/>